<reference evidence="5" key="1">
    <citation type="submission" date="2018-09" db="EMBL/GenBank/DDBJ databases">
        <title>Complete Genome Sequencing of Sulfolobus sp. JCM 16834.</title>
        <authorList>
            <person name="Kato S."/>
            <person name="Itoh T."/>
            <person name="Ohkuma M."/>
        </authorList>
    </citation>
    <scope>NUCLEOTIDE SEQUENCE [LARGE SCALE GENOMIC DNA]</scope>
    <source>
        <strain evidence="5">IC-007</strain>
    </source>
</reference>
<dbReference type="Proteomes" id="UP000325030">
    <property type="component" value="Chromosome"/>
</dbReference>
<name>A0A510DTS0_9CREN</name>
<accession>A0A510E256</accession>
<dbReference type="STRING" id="1294262.GCA_001316085_02023"/>
<protein>
    <submittedName>
        <fullName evidence="2">Uncharacterized protein</fullName>
    </submittedName>
</protein>
<keyword evidence="1" id="KW-1133">Transmembrane helix</keyword>
<evidence type="ECO:0000313" key="2">
    <source>
        <dbReference type="EMBL" id="BBG23448.1"/>
    </source>
</evidence>
<dbReference type="KEGG" id="step:IC006_0732"/>
<evidence type="ECO:0000313" key="3">
    <source>
        <dbReference type="EMBL" id="BBG26200.1"/>
    </source>
</evidence>
<dbReference type="EMBL" id="AP018929">
    <property type="protein sequence ID" value="BBG23448.1"/>
    <property type="molecule type" value="Genomic_DNA"/>
</dbReference>
<feature type="transmembrane region" description="Helical" evidence="1">
    <location>
        <begin position="6"/>
        <end position="29"/>
    </location>
</feature>
<dbReference type="AlphaFoldDB" id="A0A510DTS0"/>
<dbReference type="EMBL" id="AP018930">
    <property type="protein sequence ID" value="BBG26200.1"/>
    <property type="molecule type" value="Genomic_DNA"/>
</dbReference>
<evidence type="ECO:0000313" key="5">
    <source>
        <dbReference type="Proteomes" id="UP000325030"/>
    </source>
</evidence>
<evidence type="ECO:0000256" key="1">
    <source>
        <dbReference type="SAM" id="Phobius"/>
    </source>
</evidence>
<keyword evidence="1" id="KW-0472">Membrane</keyword>
<accession>A0A510DTS0</accession>
<organism evidence="2 4">
    <name type="scientific">Sulfuracidifex tepidarius</name>
    <dbReference type="NCBI Taxonomy" id="1294262"/>
    <lineage>
        <taxon>Archaea</taxon>
        <taxon>Thermoproteota</taxon>
        <taxon>Thermoprotei</taxon>
        <taxon>Sulfolobales</taxon>
        <taxon>Sulfolobaceae</taxon>
        <taxon>Sulfuracidifex</taxon>
    </lineage>
</organism>
<evidence type="ECO:0000313" key="4">
    <source>
        <dbReference type="Proteomes" id="UP000322983"/>
    </source>
</evidence>
<sequence>MRDMKYLLKLLMWAPLIVPISLIVVRGVIMGQ</sequence>
<gene>
    <name evidence="2" type="ORF">IC006_0732</name>
    <name evidence="3" type="ORF">IC007_0705</name>
</gene>
<proteinExistence type="predicted"/>
<keyword evidence="4" id="KW-1185">Reference proteome</keyword>
<reference evidence="2 4" key="2">
    <citation type="journal article" date="2020" name="Int. J. Syst. Evol. Microbiol.">
        <title>Sulfuracidifex tepidarius gen. nov., sp. nov. and transfer of Sulfolobus metallicus Huber and Stetter 1992 to the genus Sulfuracidifex as Sulfuracidifex metallicus comb. nov.</title>
        <authorList>
            <person name="Itoh T."/>
            <person name="Miura T."/>
            <person name="Sakai H.D."/>
            <person name="Kato S."/>
            <person name="Ohkuma M."/>
            <person name="Takashina T."/>
        </authorList>
    </citation>
    <scope>NUCLEOTIDE SEQUENCE [LARGE SCALE GENOMIC DNA]</scope>
    <source>
        <strain evidence="2 4">IC-006</strain>
        <strain evidence="3">IC-007</strain>
    </source>
</reference>
<dbReference type="Proteomes" id="UP000322983">
    <property type="component" value="Chromosome"/>
</dbReference>
<keyword evidence="1" id="KW-0812">Transmembrane</keyword>